<dbReference type="OrthoDB" id="1113652at2"/>
<gene>
    <name evidence="1" type="ORF">SAMN04488101_101561</name>
</gene>
<dbReference type="GO" id="GO:0016787">
    <property type="term" value="F:hydrolase activity"/>
    <property type="evidence" value="ECO:0007669"/>
    <property type="project" value="UniProtKB-KW"/>
</dbReference>
<accession>A0A1W2AG05</accession>
<proteinExistence type="predicted"/>
<keyword evidence="1" id="KW-0378">Hydrolase</keyword>
<dbReference type="RefSeq" id="WP_084287125.1">
    <property type="nucleotide sequence ID" value="NZ_FWYB01000001.1"/>
</dbReference>
<evidence type="ECO:0000313" key="2">
    <source>
        <dbReference type="Proteomes" id="UP000192678"/>
    </source>
</evidence>
<dbReference type="Gene3D" id="3.40.390.70">
    <property type="match status" value="1"/>
</dbReference>
<protein>
    <submittedName>
        <fullName evidence="1">Substrate import-associated zinc metallohydrolase lipoprotein</fullName>
    </submittedName>
</protein>
<keyword evidence="2" id="KW-1185">Reference proteome</keyword>
<dbReference type="STRING" id="475255.SAMN04488101_101561"/>
<dbReference type="PROSITE" id="PS51257">
    <property type="entry name" value="PROKAR_LIPOPROTEIN"/>
    <property type="match status" value="1"/>
</dbReference>
<sequence>MKRLINYIAILCLGLASCKKDGPLNADMDNFNIDSFKPGATDEWLKKEYLDPFNIEVLYRWDRYQLSLAKDLVPPLESKVIPALETVKSIWLSPYLTVAGKEFIKPYTPKQIVLIGSAEYNNDGTITLGTADAGRRINLFIINSFQKSNTANVEQMMHTIHHEFGHILHQNSPIPEDFPRISPEYAANWTANVNTANEAKRLGFVSRYSRSNDNEDFVEMIAFLLVEGQDWFDAYVNTAGDLGKPRLRQKEQMVVDYFKTAYNINFRKLQAEVKAAFDRETGRTTTFAANLARNTYSKMIVAKGDENQSAAFTTAYTSAATAVKTASAALTLADQFELRFGTVIGKPVATLVMTVKNGSTNEEWFYNYKVTVTGDKVTFVLDNTITGVETDKGTKYRPQLKPLLDIIEQASTAAFLSPEHLTKGGFKGSVNTSSYFYGSLIR</sequence>
<organism evidence="1 2">
    <name type="scientific">Pedobacter nyackensis</name>
    <dbReference type="NCBI Taxonomy" id="475255"/>
    <lineage>
        <taxon>Bacteria</taxon>
        <taxon>Pseudomonadati</taxon>
        <taxon>Bacteroidota</taxon>
        <taxon>Sphingobacteriia</taxon>
        <taxon>Sphingobacteriales</taxon>
        <taxon>Sphingobacteriaceae</taxon>
        <taxon>Pedobacter</taxon>
    </lineage>
</organism>
<dbReference type="Pfam" id="PF15890">
    <property type="entry name" value="Peptidase_Mx1"/>
    <property type="match status" value="1"/>
</dbReference>
<name>A0A1W2AG05_9SPHI</name>
<keyword evidence="1" id="KW-0449">Lipoprotein</keyword>
<dbReference type="EMBL" id="FWYB01000001">
    <property type="protein sequence ID" value="SMC59422.1"/>
    <property type="molecule type" value="Genomic_DNA"/>
</dbReference>
<dbReference type="NCBIfam" id="TIGR04549">
    <property type="entry name" value="LP_HExxH_w_tonB"/>
    <property type="match status" value="1"/>
</dbReference>
<reference evidence="1 2" key="1">
    <citation type="submission" date="2017-04" db="EMBL/GenBank/DDBJ databases">
        <authorList>
            <person name="Afonso C.L."/>
            <person name="Miller P.J."/>
            <person name="Scott M.A."/>
            <person name="Spackman E."/>
            <person name="Goraichik I."/>
            <person name="Dimitrov K.M."/>
            <person name="Suarez D.L."/>
            <person name="Swayne D.E."/>
        </authorList>
    </citation>
    <scope>NUCLEOTIDE SEQUENCE [LARGE SCALE GENOMIC DNA]</scope>
    <source>
        <strain evidence="1 2">DSM 19625</strain>
    </source>
</reference>
<dbReference type="Proteomes" id="UP000192678">
    <property type="component" value="Unassembled WGS sequence"/>
</dbReference>
<dbReference type="AlphaFoldDB" id="A0A1W2AG05"/>
<evidence type="ECO:0000313" key="1">
    <source>
        <dbReference type="EMBL" id="SMC59422.1"/>
    </source>
</evidence>
<dbReference type="InterPro" id="IPR030890">
    <property type="entry name" value="LP_HExxH_w_TonB"/>
</dbReference>